<dbReference type="Proteomes" id="UP000027466">
    <property type="component" value="Unassembled WGS sequence"/>
</dbReference>
<dbReference type="GO" id="GO:0016020">
    <property type="term" value="C:membrane"/>
    <property type="evidence" value="ECO:0007669"/>
    <property type="project" value="InterPro"/>
</dbReference>
<dbReference type="Gene3D" id="6.10.340.10">
    <property type="match status" value="1"/>
</dbReference>
<dbReference type="InterPro" id="IPR024478">
    <property type="entry name" value="HlyB_4HB_MCP"/>
</dbReference>
<dbReference type="PROSITE" id="PS50111">
    <property type="entry name" value="CHEMOTAXIS_TRANSDUC_2"/>
    <property type="match status" value="1"/>
</dbReference>
<dbReference type="EMBL" id="JFHC01000003">
    <property type="protein sequence ID" value="KDR44226.1"/>
    <property type="molecule type" value="Genomic_DNA"/>
</dbReference>
<gene>
    <name evidence="7" type="ORF">BG61_19370</name>
</gene>
<evidence type="ECO:0000259" key="5">
    <source>
        <dbReference type="PROSITE" id="PS50111"/>
    </source>
</evidence>
<dbReference type="SMART" id="SM00304">
    <property type="entry name" value="HAMP"/>
    <property type="match status" value="1"/>
</dbReference>
<dbReference type="CDD" id="cd06225">
    <property type="entry name" value="HAMP"/>
    <property type="match status" value="1"/>
</dbReference>
<dbReference type="InterPro" id="IPR047347">
    <property type="entry name" value="YvaQ-like_sensor"/>
</dbReference>
<evidence type="ECO:0000313" key="8">
    <source>
        <dbReference type="Proteomes" id="UP000027466"/>
    </source>
</evidence>
<keyword evidence="1 3" id="KW-0807">Transducer</keyword>
<evidence type="ECO:0000256" key="2">
    <source>
        <dbReference type="ARBA" id="ARBA00029447"/>
    </source>
</evidence>
<dbReference type="SUPFAM" id="SSF58104">
    <property type="entry name" value="Methyl-accepting chemotaxis protein (MCP) signaling domain"/>
    <property type="match status" value="1"/>
</dbReference>
<reference evidence="7 8" key="1">
    <citation type="submission" date="2014-03" db="EMBL/GenBank/DDBJ databases">
        <title>Draft Genome Sequences of Four Burkholderia Strains.</title>
        <authorList>
            <person name="Liu X.Y."/>
            <person name="Li C.X."/>
            <person name="Xu J.H."/>
        </authorList>
    </citation>
    <scope>NUCLEOTIDE SEQUENCE [LARGE SCALE GENOMIC DNA]</scope>
    <source>
        <strain evidence="7 8">DSM 50014</strain>
    </source>
</reference>
<dbReference type="PANTHER" id="PTHR32089">
    <property type="entry name" value="METHYL-ACCEPTING CHEMOTAXIS PROTEIN MCPB"/>
    <property type="match status" value="1"/>
</dbReference>
<evidence type="ECO:0000256" key="3">
    <source>
        <dbReference type="PROSITE-ProRule" id="PRU00284"/>
    </source>
</evidence>
<name>A0A069Q373_9BURK</name>
<dbReference type="GO" id="GO:0006935">
    <property type="term" value="P:chemotaxis"/>
    <property type="evidence" value="ECO:0007669"/>
    <property type="project" value="InterPro"/>
</dbReference>
<dbReference type="Gene3D" id="1.10.287.950">
    <property type="entry name" value="Methyl-accepting chemotaxis protein"/>
    <property type="match status" value="1"/>
</dbReference>
<keyword evidence="8" id="KW-1185">Reference proteome</keyword>
<feature type="domain" description="HAMP" evidence="6">
    <location>
        <begin position="231"/>
        <end position="283"/>
    </location>
</feature>
<dbReference type="Pfam" id="PF00015">
    <property type="entry name" value="MCPsignal"/>
    <property type="match status" value="1"/>
</dbReference>
<feature type="domain" description="Methyl-accepting transducer" evidence="5">
    <location>
        <begin position="288"/>
        <end position="545"/>
    </location>
</feature>
<dbReference type="SMART" id="SM00283">
    <property type="entry name" value="MA"/>
    <property type="match status" value="1"/>
</dbReference>
<dbReference type="InterPro" id="IPR004089">
    <property type="entry name" value="MCPsignal_dom"/>
</dbReference>
<evidence type="ECO:0000256" key="4">
    <source>
        <dbReference type="SAM" id="Phobius"/>
    </source>
</evidence>
<dbReference type="CDD" id="cd19411">
    <property type="entry name" value="MCP2201-like_sensor"/>
    <property type="match status" value="1"/>
</dbReference>
<dbReference type="InterPro" id="IPR004090">
    <property type="entry name" value="Chemotax_Me-accpt_rcpt"/>
</dbReference>
<comment type="caution">
    <text evidence="7">The sequence shown here is derived from an EMBL/GenBank/DDBJ whole genome shotgun (WGS) entry which is preliminary data.</text>
</comment>
<evidence type="ECO:0000313" key="7">
    <source>
        <dbReference type="EMBL" id="KDR44226.1"/>
    </source>
</evidence>
<feature type="transmembrane region" description="Helical" evidence="4">
    <location>
        <begin position="31"/>
        <end position="53"/>
    </location>
</feature>
<dbReference type="Pfam" id="PF12729">
    <property type="entry name" value="4HB_MCP_1"/>
    <property type="match status" value="1"/>
</dbReference>
<keyword evidence="4" id="KW-1133">Transmembrane helix</keyword>
<evidence type="ECO:0000259" key="6">
    <source>
        <dbReference type="PROSITE" id="PS50885"/>
    </source>
</evidence>
<dbReference type="Pfam" id="PF00672">
    <property type="entry name" value="HAMP"/>
    <property type="match status" value="1"/>
</dbReference>
<dbReference type="AlphaFoldDB" id="A0A069Q373"/>
<evidence type="ECO:0000256" key="1">
    <source>
        <dbReference type="ARBA" id="ARBA00023224"/>
    </source>
</evidence>
<keyword evidence="4" id="KW-0472">Membrane</keyword>
<dbReference type="PRINTS" id="PR00260">
    <property type="entry name" value="CHEMTRNSDUCR"/>
</dbReference>
<dbReference type="GO" id="GO:0004888">
    <property type="term" value="F:transmembrane signaling receptor activity"/>
    <property type="evidence" value="ECO:0007669"/>
    <property type="project" value="InterPro"/>
</dbReference>
<proteinExistence type="inferred from homology"/>
<dbReference type="PANTHER" id="PTHR32089:SF120">
    <property type="entry name" value="METHYL-ACCEPTING CHEMOTAXIS PROTEIN TLPQ"/>
    <property type="match status" value="1"/>
</dbReference>
<dbReference type="STRING" id="60547.GCA_000751215_04348"/>
<dbReference type="GO" id="GO:0007165">
    <property type="term" value="P:signal transduction"/>
    <property type="evidence" value="ECO:0007669"/>
    <property type="project" value="UniProtKB-KW"/>
</dbReference>
<dbReference type="PROSITE" id="PS50885">
    <property type="entry name" value="HAMP"/>
    <property type="match status" value="1"/>
</dbReference>
<feature type="transmembrane region" description="Helical" evidence="4">
    <location>
        <begin position="209"/>
        <end position="230"/>
    </location>
</feature>
<dbReference type="InterPro" id="IPR003660">
    <property type="entry name" value="HAMP_dom"/>
</dbReference>
<keyword evidence="4" id="KW-0812">Transmembrane</keyword>
<organism evidence="7 8">
    <name type="scientific">Caballeronia glathei</name>
    <dbReference type="NCBI Taxonomy" id="60547"/>
    <lineage>
        <taxon>Bacteria</taxon>
        <taxon>Pseudomonadati</taxon>
        <taxon>Pseudomonadota</taxon>
        <taxon>Betaproteobacteria</taxon>
        <taxon>Burkholderiales</taxon>
        <taxon>Burkholderiaceae</taxon>
        <taxon>Caballeronia</taxon>
    </lineage>
</organism>
<sequence length="562" mass="61400">MVSKLSRFARSCLFQFKKGARVKQLTIRQRILASFGLILSLMLVMAVFSYILMNGIDQDANSLQEDSMPGFDLATDIRAAWFENYTVTQRLVFIDTAPEAMQRDAQRIGETRDTLDKLIATYGSTIFEERDRQLFNQFKQQRELYVPIQAQILRELDTSKEAAAATFNTKLTPVWETGRGNVRTLVDHNKSYADKSVASIRESVRKSEITLLVIMLVAIAAAAVLGYVLLRAVTVPMHRLVDVVDRMRTGDLTQRLDLNRQDEFATLEAGFNRMTDELTGLVGQAQKSAVQVTTSVSEIAATAKEQQATASETAATTTEIGATSREIFATSRDLARTMNEVSSVAEQSAALAGTGHVGLTRMEETMRLVMEAAGSVNGKLAILNEKASNINQVVATITKVADQTNLLSLNAAIEAEKAGEYGRGFSVVATEIRRLADQTAVATLDIEQMVKEIQSAVAAGVMGMDKFSEEVRRGMLDVQHVGGQLSQIIQQVQALAPRFVMVSEGMQTQATGADQITQGLAQLSEAAQQTAESLRQSSQAIEDLTHVANGLRTGVSRFKVAT</sequence>
<accession>A0A069Q373</accession>
<protein>
    <submittedName>
        <fullName evidence="7">Chemotaxis protein</fullName>
    </submittedName>
</protein>
<comment type="similarity">
    <text evidence="2">Belongs to the methyl-accepting chemotaxis (MCP) protein family.</text>
</comment>